<evidence type="ECO:0000259" key="2">
    <source>
        <dbReference type="PROSITE" id="PS50089"/>
    </source>
</evidence>
<keyword evidence="1" id="KW-0863">Zinc-finger</keyword>
<accession>A0A8S1MB53</accession>
<evidence type="ECO:0000256" key="1">
    <source>
        <dbReference type="PROSITE-ProRule" id="PRU00175"/>
    </source>
</evidence>
<sequence>MNIVLIAFSQDQQIKTAEKYQFTSKCLVTNDIYEQQKQLWQFDKAVIILDKLSFNLSAEYKFEHLTNNLEPNFSIFRTLKLLGYQQVLVSLEQIKLQKYKQAITQLEQSILSIFNDNERISEDERNVFSLKNPELKIVQNCESDEIQKFFHNEINLTQKLIFSTECIVVRHDEEFHVLKVLQGSLYVGQLLKSTQTMSWIKQINVSTTGEISVKFEDNKKLEGVLCSYQHCPDEIIKLEVEIQLAEIPILPLRDVFRKMGQVKMIFGNQEFEIQNTNKNSIEFLGIKTKNGNLIENSKHIDFRQCQLSLQIINQASLKFLNLTSKPILFFINSYQTIVFYGQISKIIEKKNKKVDLNQYFPIQKFKFTQNMIFRQNEDLRYFCRICKAKKINRVLKECGHLRYCNDCVDFCLESKECYYCTKSLTKTYPISVIYLDEKIFIDLQDGKKQFQQFTSKQIIEENQISSYLKLIYKQQKDGFLDFQTIYCNLCDYSMNKNFNCCSNNHIILTCEKCIPTVCLECQDQISFSYKIDYEFLEDLH</sequence>
<dbReference type="InterPro" id="IPR001841">
    <property type="entry name" value="Znf_RING"/>
</dbReference>
<keyword evidence="4" id="KW-1185">Reference proteome</keyword>
<keyword evidence="1" id="KW-0479">Metal-binding</keyword>
<name>A0A8S1MB53_9CILI</name>
<dbReference type="Pfam" id="PF13920">
    <property type="entry name" value="zf-C3HC4_3"/>
    <property type="match status" value="1"/>
</dbReference>
<dbReference type="Proteomes" id="UP000692954">
    <property type="component" value="Unassembled WGS sequence"/>
</dbReference>
<evidence type="ECO:0000313" key="3">
    <source>
        <dbReference type="EMBL" id="CAD8074973.1"/>
    </source>
</evidence>
<feature type="domain" description="RING-type" evidence="2">
    <location>
        <begin position="383"/>
        <end position="421"/>
    </location>
</feature>
<proteinExistence type="predicted"/>
<gene>
    <name evidence="3" type="ORF">PSON_ATCC_30995.1.T0320371</name>
</gene>
<evidence type="ECO:0000313" key="4">
    <source>
        <dbReference type="Proteomes" id="UP000692954"/>
    </source>
</evidence>
<dbReference type="AlphaFoldDB" id="A0A8S1MB53"/>
<organism evidence="3 4">
    <name type="scientific">Paramecium sonneborni</name>
    <dbReference type="NCBI Taxonomy" id="65129"/>
    <lineage>
        <taxon>Eukaryota</taxon>
        <taxon>Sar</taxon>
        <taxon>Alveolata</taxon>
        <taxon>Ciliophora</taxon>
        <taxon>Intramacronucleata</taxon>
        <taxon>Oligohymenophorea</taxon>
        <taxon>Peniculida</taxon>
        <taxon>Parameciidae</taxon>
        <taxon>Paramecium</taxon>
    </lineage>
</organism>
<dbReference type="PROSITE" id="PS50089">
    <property type="entry name" value="ZF_RING_2"/>
    <property type="match status" value="1"/>
</dbReference>
<keyword evidence="1" id="KW-0862">Zinc</keyword>
<dbReference type="GO" id="GO:0008270">
    <property type="term" value="F:zinc ion binding"/>
    <property type="evidence" value="ECO:0007669"/>
    <property type="project" value="UniProtKB-KW"/>
</dbReference>
<protein>
    <recommendedName>
        <fullName evidence="2">RING-type domain-containing protein</fullName>
    </recommendedName>
</protein>
<dbReference type="OrthoDB" id="289552at2759"/>
<dbReference type="EMBL" id="CAJJDN010000032">
    <property type="protein sequence ID" value="CAD8074973.1"/>
    <property type="molecule type" value="Genomic_DNA"/>
</dbReference>
<comment type="caution">
    <text evidence="3">The sequence shown here is derived from an EMBL/GenBank/DDBJ whole genome shotgun (WGS) entry which is preliminary data.</text>
</comment>
<reference evidence="3" key="1">
    <citation type="submission" date="2021-01" db="EMBL/GenBank/DDBJ databases">
        <authorList>
            <consortium name="Genoscope - CEA"/>
            <person name="William W."/>
        </authorList>
    </citation>
    <scope>NUCLEOTIDE SEQUENCE</scope>
</reference>